<dbReference type="AlphaFoldDB" id="A0ABD5UZS3"/>
<evidence type="ECO:0000313" key="3">
    <source>
        <dbReference type="Proteomes" id="UP001596296"/>
    </source>
</evidence>
<evidence type="ECO:0000259" key="1">
    <source>
        <dbReference type="PROSITE" id="PS51186"/>
    </source>
</evidence>
<dbReference type="Proteomes" id="UP001596296">
    <property type="component" value="Unassembled WGS sequence"/>
</dbReference>
<gene>
    <name evidence="2" type="ORF">ACFQE9_09290</name>
</gene>
<accession>A0ABD5UZS3</accession>
<comment type="caution">
    <text evidence="2">The sequence shown here is derived from an EMBL/GenBank/DDBJ whole genome shotgun (WGS) entry which is preliminary data.</text>
</comment>
<reference evidence="2 3" key="1">
    <citation type="journal article" date="2019" name="Int. J. Syst. Evol. Microbiol.">
        <title>The Global Catalogue of Microorganisms (GCM) 10K type strain sequencing project: providing services to taxonomists for standard genome sequencing and annotation.</title>
        <authorList>
            <consortium name="The Broad Institute Genomics Platform"/>
            <consortium name="The Broad Institute Genome Sequencing Center for Infectious Disease"/>
            <person name="Wu L."/>
            <person name="Ma J."/>
        </authorList>
    </citation>
    <scope>NUCLEOTIDE SEQUENCE [LARGE SCALE GENOMIC DNA]</scope>
    <source>
        <strain evidence="2 3">SKJ47</strain>
    </source>
</reference>
<dbReference type="InterPro" id="IPR016181">
    <property type="entry name" value="Acyl_CoA_acyltransferase"/>
</dbReference>
<dbReference type="InterPro" id="IPR000182">
    <property type="entry name" value="GNAT_dom"/>
</dbReference>
<feature type="domain" description="N-acetyltransferase" evidence="1">
    <location>
        <begin position="1"/>
        <end position="141"/>
    </location>
</feature>
<evidence type="ECO:0000313" key="2">
    <source>
        <dbReference type="EMBL" id="MFC6892797.1"/>
    </source>
</evidence>
<keyword evidence="3" id="KW-1185">Reference proteome</keyword>
<proteinExistence type="predicted"/>
<dbReference type="EMBL" id="JBHSXL010000008">
    <property type="protein sequence ID" value="MFC6892797.1"/>
    <property type="molecule type" value="Genomic_DNA"/>
</dbReference>
<sequence>MRVRDAVENDAEAIAALSGRPVDAAREMVHDRSVRVAVANDEPGSTREAAEASDEPIGYVAFDARRGTVHVTGLDGDRTALKRLLEEPKRFASGEGLAIEAIVDREETERRELLEDAGFDRAGAGPRFEGTPTVRYRIEVDDRR</sequence>
<name>A0ABD5UZS3_9EURY</name>
<protein>
    <recommendedName>
        <fullName evidence="1">N-acetyltransferase domain-containing protein</fullName>
    </recommendedName>
</protein>
<dbReference type="SUPFAM" id="SSF55729">
    <property type="entry name" value="Acyl-CoA N-acyltransferases (Nat)"/>
    <property type="match status" value="1"/>
</dbReference>
<dbReference type="PROSITE" id="PS51186">
    <property type="entry name" value="GNAT"/>
    <property type="match status" value="1"/>
</dbReference>
<dbReference type="RefSeq" id="WP_379743671.1">
    <property type="nucleotide sequence ID" value="NZ_JBHSVN010000001.1"/>
</dbReference>
<organism evidence="2 3">
    <name type="scientific">Halopenitus salinus</name>
    <dbReference type="NCBI Taxonomy" id="1198295"/>
    <lineage>
        <taxon>Archaea</taxon>
        <taxon>Methanobacteriati</taxon>
        <taxon>Methanobacteriota</taxon>
        <taxon>Stenosarchaea group</taxon>
        <taxon>Halobacteria</taxon>
        <taxon>Halobacteriales</taxon>
        <taxon>Haloferacaceae</taxon>
        <taxon>Halopenitus</taxon>
    </lineage>
</organism>